<keyword evidence="9 13" id="KW-0472">Membrane</keyword>
<dbReference type="InterPro" id="IPR013518">
    <property type="entry name" value="K_chnl_inward-rec_Kir_cyto"/>
</dbReference>
<evidence type="ECO:0000259" key="15">
    <source>
        <dbReference type="Pfam" id="PF17655"/>
    </source>
</evidence>
<keyword evidence="3 11" id="KW-0633">Potassium transport</keyword>
<accession>A0A383WPE2</accession>
<feature type="domain" description="Inward rectifier potassium channel C-terminal" evidence="15">
    <location>
        <begin position="559"/>
        <end position="663"/>
    </location>
</feature>
<evidence type="ECO:0000256" key="5">
    <source>
        <dbReference type="ARBA" id="ARBA00022882"/>
    </source>
</evidence>
<evidence type="ECO:0000256" key="13">
    <source>
        <dbReference type="SAM" id="Phobius"/>
    </source>
</evidence>
<evidence type="ECO:0000256" key="1">
    <source>
        <dbReference type="ARBA" id="ARBA00004141"/>
    </source>
</evidence>
<feature type="transmembrane region" description="Helical" evidence="13">
    <location>
        <begin position="172"/>
        <end position="195"/>
    </location>
</feature>
<dbReference type="AlphaFoldDB" id="A0A383WPE2"/>
<feature type="domain" description="Potassium channel inwardly rectifying transmembrane" evidence="14">
    <location>
        <begin position="91"/>
        <end position="200"/>
    </location>
</feature>
<proteinExistence type="inferred from homology"/>
<dbReference type="EMBL" id="FNXT01001350">
    <property type="protein sequence ID" value="SZX79039.1"/>
    <property type="molecule type" value="Genomic_DNA"/>
</dbReference>
<evidence type="ECO:0000256" key="4">
    <source>
        <dbReference type="ARBA" id="ARBA00022692"/>
    </source>
</evidence>
<gene>
    <name evidence="16" type="ORF">BQ4739_LOCUS19333</name>
</gene>
<sequence length="1005" mass="109009">MLRSSLLDPGLQPAASCPASEGSTTLASEEHRYVLRRVRDNPMWTLDRGTGFYDMERRTKKKASLLGSGKDAGKSRVMYHGVEWSRILRHVWRRDFFTTAVHARFLYIVAAMVGVFISSFLFWACIYYVIWKVDGSCFLGFHSFLSAFLFSIETQNTIGYGSHAIGDCWLPAWLVGIQCILAVLLEAVFIGVIFAKISHPKGRSRTILISECACIARRGGILKLMFRVADIRKRTAIAPKIHAVLYTWGPGHTTAEGELIPVGVTPLPLHYLDATLLLPVVVEHTIDERSPLYGHTSESLEAVGAEIVVTFEGTSELGDSFMSRQSYLPSEVHWGCTFVNIIQQAGQGHTQHSINLSRFHDVEPQPGLALMPPHRLSRAVVLGGARRIPRPRLGENTLLLADELVVTQGADGRWFVAVRRKCFLGMVPEGHWLGENTLLLADELVVTQGADGRWFVAVRVGDAYPSQMCCASVTMFIYRYSTSSSGGPSAEAAADGAAAAAAVCQTQTYSHQELPLTRHLWSDAAGPQQQQQQQQQQQADSVVATAASSAAAAAMTRAKSGVSVLLRYPVVVGHEIGPDSPLKDWITPEGMLQDADAEIVVVASATQYITSHLAMRSKVYSVLGSIRWGHCYAPCVVPPKRSLTGHALVEWAKFHDTAAVHPSARRAGSSRRMPPGQQQQQQEQQHTADAYEAQVADVLEQLSAHQLHAQQQHAHAQQQQQQQQHAVPIGLLQDRLAQAAAAAGDADSYGETGSRGATWKQQQQQQQRGGEQGRLAAAGSSAVQQGLLTQQRSSASRQESASSTAAVPIVQQQSQGELEEEDWDAYLAHSVGFADLHDMGQLHAKLKQQQQHVRQAVTSAAGLRQTTSAEGAAVEGSGSSSIGWQQQQQQQQQLLASGAADPRGGSLSSSARRTRATQQQQQQLQQRQQQEAEDEDAHTLTVMPARVNSWADKRSLAGVLDLFESAGSAEQQQQPAAASAAWFDSNGAGAAGQGGGQGSSSKDKQ</sequence>
<feature type="transmembrane region" description="Helical" evidence="13">
    <location>
        <begin position="136"/>
        <end position="152"/>
    </location>
</feature>
<dbReference type="InterPro" id="IPR041647">
    <property type="entry name" value="IRK_C"/>
</dbReference>
<evidence type="ECO:0008006" key="18">
    <source>
        <dbReference type="Google" id="ProtNLM"/>
    </source>
</evidence>
<dbReference type="GO" id="GO:0005242">
    <property type="term" value="F:inward rectifier potassium channel activity"/>
    <property type="evidence" value="ECO:0007669"/>
    <property type="project" value="InterPro"/>
</dbReference>
<keyword evidence="10 11" id="KW-0407">Ion channel</keyword>
<feature type="region of interest" description="Disordered" evidence="12">
    <location>
        <begin position="857"/>
        <end position="937"/>
    </location>
</feature>
<feature type="transmembrane region" description="Helical" evidence="13">
    <location>
        <begin position="105"/>
        <end position="129"/>
    </location>
</feature>
<feature type="compositionally biased region" description="Low complexity" evidence="12">
    <location>
        <begin position="966"/>
        <end position="981"/>
    </location>
</feature>
<evidence type="ECO:0000256" key="7">
    <source>
        <dbReference type="ARBA" id="ARBA00022989"/>
    </source>
</evidence>
<dbReference type="SUPFAM" id="SSF81296">
    <property type="entry name" value="E set domains"/>
    <property type="match status" value="2"/>
</dbReference>
<evidence type="ECO:0000256" key="3">
    <source>
        <dbReference type="ARBA" id="ARBA00022538"/>
    </source>
</evidence>
<feature type="domain" description="Inward rectifier potassium channel C-terminal" evidence="15">
    <location>
        <begin position="208"/>
        <end position="363"/>
    </location>
</feature>
<evidence type="ECO:0000259" key="14">
    <source>
        <dbReference type="Pfam" id="PF01007"/>
    </source>
</evidence>
<evidence type="ECO:0000256" key="2">
    <source>
        <dbReference type="ARBA" id="ARBA00022448"/>
    </source>
</evidence>
<dbReference type="Gene3D" id="2.60.40.1400">
    <property type="entry name" value="G protein-activated inward rectifier potassium channel 1"/>
    <property type="match status" value="2"/>
</dbReference>
<feature type="compositionally biased region" description="Gly residues" evidence="12">
    <location>
        <begin position="989"/>
        <end position="998"/>
    </location>
</feature>
<keyword evidence="6 11" id="KW-0630">Potassium</keyword>
<evidence type="ECO:0000256" key="8">
    <source>
        <dbReference type="ARBA" id="ARBA00023065"/>
    </source>
</evidence>
<keyword evidence="4 11" id="KW-0812">Transmembrane</keyword>
<comment type="subcellular location">
    <subcellularLocation>
        <location evidence="1 11">Membrane</location>
        <topology evidence="1 11">Multi-pass membrane protein</topology>
    </subcellularLocation>
</comment>
<evidence type="ECO:0000313" key="17">
    <source>
        <dbReference type="Proteomes" id="UP000256970"/>
    </source>
</evidence>
<evidence type="ECO:0000256" key="11">
    <source>
        <dbReference type="RuleBase" id="RU003822"/>
    </source>
</evidence>
<dbReference type="Gene3D" id="1.10.287.70">
    <property type="match status" value="1"/>
</dbReference>
<feature type="region of interest" description="Disordered" evidence="12">
    <location>
        <begin position="742"/>
        <end position="816"/>
    </location>
</feature>
<feature type="compositionally biased region" description="Low complexity" evidence="12">
    <location>
        <begin position="789"/>
        <end position="806"/>
    </location>
</feature>
<dbReference type="PRINTS" id="PR01320">
    <property type="entry name" value="KIRCHANNEL"/>
</dbReference>
<dbReference type="Pfam" id="PF17655">
    <property type="entry name" value="IRK_C"/>
    <property type="match status" value="2"/>
</dbReference>
<feature type="region of interest" description="Disordered" evidence="12">
    <location>
        <begin position="660"/>
        <end position="689"/>
    </location>
</feature>
<dbReference type="InterPro" id="IPR016449">
    <property type="entry name" value="K_chnl_inward-rec_Kir"/>
</dbReference>
<feature type="compositionally biased region" description="Low complexity" evidence="12">
    <location>
        <begin position="906"/>
        <end position="929"/>
    </location>
</feature>
<evidence type="ECO:0000256" key="10">
    <source>
        <dbReference type="ARBA" id="ARBA00023303"/>
    </source>
</evidence>
<comment type="similarity">
    <text evidence="11">Belongs to the inward rectifier-type potassium channel (TC 1.A.2.1) family.</text>
</comment>
<dbReference type="PANTHER" id="PTHR11767">
    <property type="entry name" value="INWARD RECTIFIER POTASSIUM CHANNEL"/>
    <property type="match status" value="1"/>
</dbReference>
<keyword evidence="5 11" id="KW-0851">Voltage-gated channel</keyword>
<keyword evidence="2 11" id="KW-0813">Transport</keyword>
<dbReference type="Pfam" id="PF01007">
    <property type="entry name" value="IRK"/>
    <property type="match status" value="1"/>
</dbReference>
<evidence type="ECO:0000313" key="16">
    <source>
        <dbReference type="EMBL" id="SZX79039.1"/>
    </source>
</evidence>
<dbReference type="SUPFAM" id="SSF81324">
    <property type="entry name" value="Voltage-gated potassium channels"/>
    <property type="match status" value="1"/>
</dbReference>
<protein>
    <recommendedName>
        <fullName evidence="18">Inward rectifier potassium channel C-terminal domain-containing protein</fullName>
    </recommendedName>
</protein>
<keyword evidence="7 13" id="KW-1133">Transmembrane helix</keyword>
<feature type="region of interest" description="Disordered" evidence="12">
    <location>
        <begin position="966"/>
        <end position="1005"/>
    </location>
</feature>
<reference evidence="16 17" key="1">
    <citation type="submission" date="2016-10" db="EMBL/GenBank/DDBJ databases">
        <authorList>
            <person name="Cai Z."/>
        </authorList>
    </citation>
    <scope>NUCLEOTIDE SEQUENCE [LARGE SCALE GENOMIC DNA]</scope>
</reference>
<evidence type="ECO:0000256" key="6">
    <source>
        <dbReference type="ARBA" id="ARBA00022958"/>
    </source>
</evidence>
<evidence type="ECO:0000256" key="12">
    <source>
        <dbReference type="SAM" id="MobiDB-lite"/>
    </source>
</evidence>
<dbReference type="InterPro" id="IPR014756">
    <property type="entry name" value="Ig_E-set"/>
</dbReference>
<dbReference type="GO" id="GO:0034702">
    <property type="term" value="C:monoatomic ion channel complex"/>
    <property type="evidence" value="ECO:0007669"/>
    <property type="project" value="UniProtKB-KW"/>
</dbReference>
<feature type="region of interest" description="Disordered" evidence="12">
    <location>
        <begin position="1"/>
        <end position="23"/>
    </location>
</feature>
<keyword evidence="17" id="KW-1185">Reference proteome</keyword>
<dbReference type="InterPro" id="IPR040445">
    <property type="entry name" value="Kir_TM"/>
</dbReference>
<dbReference type="GO" id="GO:1990573">
    <property type="term" value="P:potassium ion import across plasma membrane"/>
    <property type="evidence" value="ECO:0007669"/>
    <property type="project" value="TreeGrafter"/>
</dbReference>
<feature type="region of interest" description="Disordered" evidence="12">
    <location>
        <begin position="706"/>
        <end position="725"/>
    </location>
</feature>
<keyword evidence="8 11" id="KW-0406">Ion transport</keyword>
<dbReference type="STRING" id="3088.A0A383WPE2"/>
<dbReference type="GO" id="GO:0034765">
    <property type="term" value="P:regulation of monoatomic ion transmembrane transport"/>
    <property type="evidence" value="ECO:0007669"/>
    <property type="project" value="TreeGrafter"/>
</dbReference>
<dbReference type="Proteomes" id="UP000256970">
    <property type="component" value="Unassembled WGS sequence"/>
</dbReference>
<dbReference type="GO" id="GO:0005886">
    <property type="term" value="C:plasma membrane"/>
    <property type="evidence" value="ECO:0007669"/>
    <property type="project" value="TreeGrafter"/>
</dbReference>
<organism evidence="16 17">
    <name type="scientific">Tetradesmus obliquus</name>
    <name type="common">Green alga</name>
    <name type="synonym">Acutodesmus obliquus</name>
    <dbReference type="NCBI Taxonomy" id="3088"/>
    <lineage>
        <taxon>Eukaryota</taxon>
        <taxon>Viridiplantae</taxon>
        <taxon>Chlorophyta</taxon>
        <taxon>core chlorophytes</taxon>
        <taxon>Chlorophyceae</taxon>
        <taxon>CS clade</taxon>
        <taxon>Sphaeropleales</taxon>
        <taxon>Scenedesmaceae</taxon>
        <taxon>Tetradesmus</taxon>
    </lineage>
</organism>
<evidence type="ECO:0000256" key="9">
    <source>
        <dbReference type="ARBA" id="ARBA00023136"/>
    </source>
</evidence>
<name>A0A383WPE2_TETOB</name>
<feature type="compositionally biased region" description="Low complexity" evidence="12">
    <location>
        <begin position="868"/>
        <end position="893"/>
    </location>
</feature>
<dbReference type="PANTHER" id="PTHR11767:SF102">
    <property type="entry name" value="INWARDLY RECTIFYING POTASSIUM CHANNEL 1, ISOFORM F"/>
    <property type="match status" value="1"/>
</dbReference>